<comment type="catalytic activity">
    <reaction evidence="5">
        <text>2-oxo-3-sulfanylpropanoate + [thioredoxin]-dithiol = [thioredoxin]-disulfide + hydrogen sulfide + pyruvate + H(+)</text>
        <dbReference type="Rhea" id="RHEA:21740"/>
        <dbReference type="Rhea" id="RHEA-COMP:10698"/>
        <dbReference type="Rhea" id="RHEA-COMP:10700"/>
        <dbReference type="ChEBI" id="CHEBI:15361"/>
        <dbReference type="ChEBI" id="CHEBI:15378"/>
        <dbReference type="ChEBI" id="CHEBI:29919"/>
        <dbReference type="ChEBI" id="CHEBI:29950"/>
        <dbReference type="ChEBI" id="CHEBI:50058"/>
        <dbReference type="ChEBI" id="CHEBI:57678"/>
        <dbReference type="EC" id="2.8.1.2"/>
    </reaction>
    <physiologicalReaction direction="left-to-right" evidence="5">
        <dbReference type="Rhea" id="RHEA:21741"/>
    </physiologicalReaction>
</comment>
<dbReference type="Gene3D" id="3.40.250.10">
    <property type="entry name" value="Rhodanese-like domain"/>
    <property type="match status" value="2"/>
</dbReference>
<dbReference type="FunFam" id="3.40.250.10:FF:000015">
    <property type="entry name" value="Sulfurtransferase"/>
    <property type="match status" value="1"/>
</dbReference>
<evidence type="ECO:0000256" key="3">
    <source>
        <dbReference type="ARBA" id="ARBA00022679"/>
    </source>
</evidence>
<dbReference type="InterPro" id="IPR001307">
    <property type="entry name" value="Thiosulphate_STrfase_CS"/>
</dbReference>
<reference evidence="8 9" key="1">
    <citation type="submission" date="2020-08" db="EMBL/GenBank/DDBJ databases">
        <title>Genome sequence of Sphingomonas lutea KCTC 23642T.</title>
        <authorList>
            <person name="Hyun D.-W."/>
            <person name="Bae J.-W."/>
        </authorList>
    </citation>
    <scope>NUCLEOTIDE SEQUENCE [LARGE SCALE GENOMIC DNA]</scope>
    <source>
        <strain evidence="8 9">KCTC 23642</strain>
    </source>
</reference>
<sequence>MDSLVSTEWLAQHLADLDLRVVDSSWHMPATGRSGRDEYRAAHIPGAVFLDIDALSDRSHPAPHMLPAAEDFGAAMGRLGIGAGDRIVVYDNSPLRTAARGWFMLRHFGASDVAILDGGMQKWVAEGRTVEGGDPTARAARFEAVVRPDVVAKAEVPSAAALLDARGKARFEGSEPDPRPGVAPGHVPEARNLPYAALYNDDGTFKPVAELRRLFAEAGVDPAAPFVASCGSGVTANSLIFAAHLLGNDSAKLYDGSWSEWGSDPETPKALGPA</sequence>
<dbReference type="PANTHER" id="PTHR11364:SF27">
    <property type="entry name" value="SULFURTRANSFERASE"/>
    <property type="match status" value="1"/>
</dbReference>
<organism evidence="8 9">
    <name type="scientific">Sphingomonas lutea</name>
    <dbReference type="NCBI Taxonomy" id="1045317"/>
    <lineage>
        <taxon>Bacteria</taxon>
        <taxon>Pseudomonadati</taxon>
        <taxon>Pseudomonadota</taxon>
        <taxon>Alphaproteobacteria</taxon>
        <taxon>Sphingomonadales</taxon>
        <taxon>Sphingomonadaceae</taxon>
        <taxon>Sphingomonas</taxon>
    </lineage>
</organism>
<dbReference type="KEGG" id="slut:H9L13_04100"/>
<comment type="subcellular location">
    <subcellularLocation>
        <location evidence="1">Cytoplasm</location>
    </subcellularLocation>
</comment>
<proteinExistence type="predicted"/>
<dbReference type="GO" id="GO:0004792">
    <property type="term" value="F:thiosulfate-cyanide sulfurtransferase activity"/>
    <property type="evidence" value="ECO:0007669"/>
    <property type="project" value="InterPro"/>
</dbReference>
<dbReference type="Pfam" id="PF00581">
    <property type="entry name" value="Rhodanese"/>
    <property type="match status" value="2"/>
</dbReference>
<evidence type="ECO:0000256" key="1">
    <source>
        <dbReference type="ARBA" id="ARBA00004496"/>
    </source>
</evidence>
<evidence type="ECO:0000256" key="5">
    <source>
        <dbReference type="ARBA" id="ARBA00051793"/>
    </source>
</evidence>
<feature type="domain" description="Rhodanese" evidence="7">
    <location>
        <begin position="156"/>
        <end position="270"/>
    </location>
</feature>
<keyword evidence="9" id="KW-1185">Reference proteome</keyword>
<protein>
    <recommendedName>
        <fullName evidence="6">Sulfurtransferase</fullName>
    </recommendedName>
</protein>
<evidence type="ECO:0000259" key="7">
    <source>
        <dbReference type="PROSITE" id="PS50206"/>
    </source>
</evidence>
<dbReference type="PANTHER" id="PTHR11364">
    <property type="entry name" value="THIOSULFATE SULFERTANSFERASE"/>
    <property type="match status" value="1"/>
</dbReference>
<dbReference type="NCBIfam" id="NF008557">
    <property type="entry name" value="PRK11493.1"/>
    <property type="match status" value="1"/>
</dbReference>
<dbReference type="CDD" id="cd01449">
    <property type="entry name" value="TST_Repeat_2"/>
    <property type="match status" value="1"/>
</dbReference>
<dbReference type="PROSITE" id="PS00380">
    <property type="entry name" value="RHODANESE_1"/>
    <property type="match status" value="1"/>
</dbReference>
<dbReference type="PROSITE" id="PS50206">
    <property type="entry name" value="RHODANESE_3"/>
    <property type="match status" value="2"/>
</dbReference>
<keyword evidence="2" id="KW-0963">Cytoplasm</keyword>
<keyword evidence="4" id="KW-0677">Repeat</keyword>
<keyword evidence="3 6" id="KW-0808">Transferase</keyword>
<dbReference type="PROSITE" id="PS00683">
    <property type="entry name" value="RHODANESE_2"/>
    <property type="match status" value="1"/>
</dbReference>
<dbReference type="AlphaFoldDB" id="A0A7G9SKZ9"/>
<dbReference type="GO" id="GO:0016784">
    <property type="term" value="F:3-mercaptopyruvate sulfurtransferase activity"/>
    <property type="evidence" value="ECO:0007669"/>
    <property type="project" value="UniProtKB-EC"/>
</dbReference>
<evidence type="ECO:0000313" key="9">
    <source>
        <dbReference type="Proteomes" id="UP000515971"/>
    </source>
</evidence>
<feature type="domain" description="Rhodanese" evidence="7">
    <location>
        <begin position="18"/>
        <end position="132"/>
    </location>
</feature>
<keyword evidence="8" id="KW-0670">Pyruvate</keyword>
<dbReference type="InterPro" id="IPR036873">
    <property type="entry name" value="Rhodanese-like_dom_sf"/>
</dbReference>
<accession>A0A7G9SKZ9</accession>
<dbReference type="GO" id="GO:0005737">
    <property type="term" value="C:cytoplasm"/>
    <property type="evidence" value="ECO:0007669"/>
    <property type="project" value="UniProtKB-SubCell"/>
</dbReference>
<evidence type="ECO:0000256" key="4">
    <source>
        <dbReference type="ARBA" id="ARBA00022737"/>
    </source>
</evidence>
<evidence type="ECO:0000313" key="8">
    <source>
        <dbReference type="EMBL" id="QNN68524.1"/>
    </source>
</evidence>
<dbReference type="SUPFAM" id="SSF52821">
    <property type="entry name" value="Rhodanese/Cell cycle control phosphatase"/>
    <property type="match status" value="2"/>
</dbReference>
<dbReference type="InterPro" id="IPR001763">
    <property type="entry name" value="Rhodanese-like_dom"/>
</dbReference>
<dbReference type="Proteomes" id="UP000515971">
    <property type="component" value="Chromosome"/>
</dbReference>
<dbReference type="EMBL" id="CP060718">
    <property type="protein sequence ID" value="QNN68524.1"/>
    <property type="molecule type" value="Genomic_DNA"/>
</dbReference>
<dbReference type="RefSeq" id="WP_187540129.1">
    <property type="nucleotide sequence ID" value="NZ_BAABJT010000001.1"/>
</dbReference>
<name>A0A7G9SKZ9_9SPHN</name>
<dbReference type="CDD" id="cd01448">
    <property type="entry name" value="TST_Repeat_1"/>
    <property type="match status" value="1"/>
</dbReference>
<evidence type="ECO:0000256" key="2">
    <source>
        <dbReference type="ARBA" id="ARBA00022490"/>
    </source>
</evidence>
<dbReference type="InterPro" id="IPR045078">
    <property type="entry name" value="TST/MPST-like"/>
</dbReference>
<gene>
    <name evidence="8" type="primary">sseA</name>
    <name evidence="8" type="ORF">H9L13_04100</name>
</gene>
<dbReference type="FunFam" id="3.40.250.10:FF:000001">
    <property type="entry name" value="Sulfurtransferase"/>
    <property type="match status" value="1"/>
</dbReference>
<dbReference type="SMART" id="SM00450">
    <property type="entry name" value="RHOD"/>
    <property type="match status" value="2"/>
</dbReference>
<evidence type="ECO:0000256" key="6">
    <source>
        <dbReference type="RuleBase" id="RU000507"/>
    </source>
</evidence>